<dbReference type="Proteomes" id="UP000886501">
    <property type="component" value="Unassembled WGS sequence"/>
</dbReference>
<comment type="caution">
    <text evidence="1">The sequence shown here is derived from an EMBL/GenBank/DDBJ whole genome shotgun (WGS) entry which is preliminary data.</text>
</comment>
<name>A0ACB6YYS1_THEGA</name>
<sequence>NTLLCKRFPLAPAYTSTFHSCQGLMLDCIGIDLTQPVFTHSQLYTALSWVWHQNNMMVLLPDSQETMTNVTYHDILI</sequence>
<evidence type="ECO:0000313" key="2">
    <source>
        <dbReference type="Proteomes" id="UP000886501"/>
    </source>
</evidence>
<proteinExistence type="predicted"/>
<reference evidence="1" key="1">
    <citation type="submission" date="2019-10" db="EMBL/GenBank/DDBJ databases">
        <authorList>
            <consortium name="DOE Joint Genome Institute"/>
            <person name="Kuo A."/>
            <person name="Miyauchi S."/>
            <person name="Kiss E."/>
            <person name="Drula E."/>
            <person name="Kohler A."/>
            <person name="Sanchez-Garcia M."/>
            <person name="Andreopoulos B."/>
            <person name="Barry K.W."/>
            <person name="Bonito G."/>
            <person name="Buee M."/>
            <person name="Carver A."/>
            <person name="Chen C."/>
            <person name="Cichocki N."/>
            <person name="Clum A."/>
            <person name="Culley D."/>
            <person name="Crous P.W."/>
            <person name="Fauchery L."/>
            <person name="Girlanda M."/>
            <person name="Hayes R."/>
            <person name="Keri Z."/>
            <person name="Labutti K."/>
            <person name="Lipzen A."/>
            <person name="Lombard V."/>
            <person name="Magnuson J."/>
            <person name="Maillard F."/>
            <person name="Morin E."/>
            <person name="Murat C."/>
            <person name="Nolan M."/>
            <person name="Ohm R."/>
            <person name="Pangilinan J."/>
            <person name="Pereira M."/>
            <person name="Perotto S."/>
            <person name="Peter M."/>
            <person name="Riley R."/>
            <person name="Sitrit Y."/>
            <person name="Stielow B."/>
            <person name="Szollosi G."/>
            <person name="Zifcakova L."/>
            <person name="Stursova M."/>
            <person name="Spatafora J.W."/>
            <person name="Tedersoo L."/>
            <person name="Vaario L.-M."/>
            <person name="Yamada A."/>
            <person name="Yan M."/>
            <person name="Wang P."/>
            <person name="Xu J."/>
            <person name="Bruns T."/>
            <person name="Baldrian P."/>
            <person name="Vilgalys R."/>
            <person name="Henrissat B."/>
            <person name="Grigoriev I.V."/>
            <person name="Hibbett D."/>
            <person name="Nagy L.G."/>
            <person name="Martin F.M."/>
        </authorList>
    </citation>
    <scope>NUCLEOTIDE SEQUENCE</scope>
    <source>
        <strain evidence="1">P2</strain>
    </source>
</reference>
<gene>
    <name evidence="1" type="ORF">BDM02DRAFT_3105680</name>
</gene>
<keyword evidence="2" id="KW-1185">Reference proteome</keyword>
<organism evidence="1 2">
    <name type="scientific">Thelephora ganbajun</name>
    <name type="common">Ganba fungus</name>
    <dbReference type="NCBI Taxonomy" id="370292"/>
    <lineage>
        <taxon>Eukaryota</taxon>
        <taxon>Fungi</taxon>
        <taxon>Dikarya</taxon>
        <taxon>Basidiomycota</taxon>
        <taxon>Agaricomycotina</taxon>
        <taxon>Agaricomycetes</taxon>
        <taxon>Thelephorales</taxon>
        <taxon>Thelephoraceae</taxon>
        <taxon>Thelephora</taxon>
    </lineage>
</organism>
<feature type="non-terminal residue" evidence="1">
    <location>
        <position position="1"/>
    </location>
</feature>
<protein>
    <submittedName>
        <fullName evidence="1">Uncharacterized protein</fullName>
    </submittedName>
</protein>
<accession>A0ACB6YYS1</accession>
<evidence type="ECO:0000313" key="1">
    <source>
        <dbReference type="EMBL" id="KAF9642437.1"/>
    </source>
</evidence>
<reference evidence="1" key="2">
    <citation type="journal article" date="2020" name="Nat. Commun.">
        <title>Large-scale genome sequencing of mycorrhizal fungi provides insights into the early evolution of symbiotic traits.</title>
        <authorList>
            <person name="Miyauchi S."/>
            <person name="Kiss E."/>
            <person name="Kuo A."/>
            <person name="Drula E."/>
            <person name="Kohler A."/>
            <person name="Sanchez-Garcia M."/>
            <person name="Morin E."/>
            <person name="Andreopoulos B."/>
            <person name="Barry K.W."/>
            <person name="Bonito G."/>
            <person name="Buee M."/>
            <person name="Carver A."/>
            <person name="Chen C."/>
            <person name="Cichocki N."/>
            <person name="Clum A."/>
            <person name="Culley D."/>
            <person name="Crous P.W."/>
            <person name="Fauchery L."/>
            <person name="Girlanda M."/>
            <person name="Hayes R.D."/>
            <person name="Keri Z."/>
            <person name="LaButti K."/>
            <person name="Lipzen A."/>
            <person name="Lombard V."/>
            <person name="Magnuson J."/>
            <person name="Maillard F."/>
            <person name="Murat C."/>
            <person name="Nolan M."/>
            <person name="Ohm R.A."/>
            <person name="Pangilinan J."/>
            <person name="Pereira M.F."/>
            <person name="Perotto S."/>
            <person name="Peter M."/>
            <person name="Pfister S."/>
            <person name="Riley R."/>
            <person name="Sitrit Y."/>
            <person name="Stielow J.B."/>
            <person name="Szollosi G."/>
            <person name="Zifcakova L."/>
            <person name="Stursova M."/>
            <person name="Spatafora J.W."/>
            <person name="Tedersoo L."/>
            <person name="Vaario L.M."/>
            <person name="Yamada A."/>
            <person name="Yan M."/>
            <person name="Wang P."/>
            <person name="Xu J."/>
            <person name="Bruns T."/>
            <person name="Baldrian P."/>
            <person name="Vilgalys R."/>
            <person name="Dunand C."/>
            <person name="Henrissat B."/>
            <person name="Grigoriev I.V."/>
            <person name="Hibbett D."/>
            <person name="Nagy L.G."/>
            <person name="Martin F.M."/>
        </authorList>
    </citation>
    <scope>NUCLEOTIDE SEQUENCE</scope>
    <source>
        <strain evidence="1">P2</strain>
    </source>
</reference>
<dbReference type="EMBL" id="MU118479">
    <property type="protein sequence ID" value="KAF9642437.1"/>
    <property type="molecule type" value="Genomic_DNA"/>
</dbReference>